<gene>
    <name evidence="2" type="ORF">E2562_006015</name>
</gene>
<name>A0A6G1EVF2_9ORYZ</name>
<feature type="region of interest" description="Disordered" evidence="1">
    <location>
        <begin position="16"/>
        <end position="38"/>
    </location>
</feature>
<proteinExistence type="predicted"/>
<protein>
    <submittedName>
        <fullName evidence="2">Uncharacterized protein</fullName>
    </submittedName>
</protein>
<accession>A0A6G1EVF2</accession>
<evidence type="ECO:0000313" key="3">
    <source>
        <dbReference type="Proteomes" id="UP000479710"/>
    </source>
</evidence>
<sequence>MQGCFSFRVHRRQSLRHGGGGVTVVSRGDGGGGGGGTRVKIVVGEDELDRIVAGVTRRQCGRRPRHVEAPDLLQQQQASAAAAVPMQRRRPESEGGALVAARRGEWQPSLHGIPEEGN</sequence>
<feature type="region of interest" description="Disordered" evidence="1">
    <location>
        <begin position="75"/>
        <end position="118"/>
    </location>
</feature>
<reference evidence="2 3" key="1">
    <citation type="submission" date="2019-11" db="EMBL/GenBank/DDBJ databases">
        <title>Whole genome sequence of Oryza granulata.</title>
        <authorList>
            <person name="Li W."/>
        </authorList>
    </citation>
    <scope>NUCLEOTIDE SEQUENCE [LARGE SCALE GENOMIC DNA]</scope>
    <source>
        <strain evidence="3">cv. Menghai</strain>
        <tissue evidence="2">Leaf</tissue>
    </source>
</reference>
<feature type="compositionally biased region" description="Gly residues" evidence="1">
    <location>
        <begin position="17"/>
        <end position="37"/>
    </location>
</feature>
<evidence type="ECO:0000313" key="2">
    <source>
        <dbReference type="EMBL" id="KAF0928569.1"/>
    </source>
</evidence>
<dbReference type="EMBL" id="SPHZ02000002">
    <property type="protein sequence ID" value="KAF0928569.1"/>
    <property type="molecule type" value="Genomic_DNA"/>
</dbReference>
<dbReference type="AlphaFoldDB" id="A0A6G1EVF2"/>
<evidence type="ECO:0000256" key="1">
    <source>
        <dbReference type="SAM" id="MobiDB-lite"/>
    </source>
</evidence>
<dbReference type="OrthoDB" id="696258at2759"/>
<keyword evidence="3" id="KW-1185">Reference proteome</keyword>
<organism evidence="2 3">
    <name type="scientific">Oryza meyeriana var. granulata</name>
    <dbReference type="NCBI Taxonomy" id="110450"/>
    <lineage>
        <taxon>Eukaryota</taxon>
        <taxon>Viridiplantae</taxon>
        <taxon>Streptophyta</taxon>
        <taxon>Embryophyta</taxon>
        <taxon>Tracheophyta</taxon>
        <taxon>Spermatophyta</taxon>
        <taxon>Magnoliopsida</taxon>
        <taxon>Liliopsida</taxon>
        <taxon>Poales</taxon>
        <taxon>Poaceae</taxon>
        <taxon>BOP clade</taxon>
        <taxon>Oryzoideae</taxon>
        <taxon>Oryzeae</taxon>
        <taxon>Oryzinae</taxon>
        <taxon>Oryza</taxon>
        <taxon>Oryza meyeriana</taxon>
    </lineage>
</organism>
<comment type="caution">
    <text evidence="2">The sequence shown here is derived from an EMBL/GenBank/DDBJ whole genome shotgun (WGS) entry which is preliminary data.</text>
</comment>
<dbReference type="Proteomes" id="UP000479710">
    <property type="component" value="Unassembled WGS sequence"/>
</dbReference>